<name>A0ABQ0IEJ8_9ALTE</name>
<evidence type="ECO:0000313" key="3">
    <source>
        <dbReference type="Proteomes" id="UP000008372"/>
    </source>
</evidence>
<keyword evidence="1" id="KW-0472">Membrane</keyword>
<gene>
    <name evidence="2" type="ORF">GAGA_4982</name>
</gene>
<sequence length="50" mass="5110">MSSVPLSKNAKIEQAMNRKLLKVGAAGLLGLRFGPLGVVVCMAIAAATNV</sequence>
<protein>
    <submittedName>
        <fullName evidence="2">Uncharacterized protein</fullName>
    </submittedName>
</protein>
<keyword evidence="1" id="KW-0812">Transmembrane</keyword>
<keyword evidence="3" id="KW-1185">Reference proteome</keyword>
<comment type="caution">
    <text evidence="2">The sequence shown here is derived from an EMBL/GenBank/DDBJ whole genome shotgun (WGS) entry which is preliminary data.</text>
</comment>
<evidence type="ECO:0000256" key="1">
    <source>
        <dbReference type="SAM" id="Phobius"/>
    </source>
</evidence>
<dbReference type="EMBL" id="BAEK01000094">
    <property type="protein sequence ID" value="GAC07805.1"/>
    <property type="molecule type" value="Genomic_DNA"/>
</dbReference>
<feature type="transmembrane region" description="Helical" evidence="1">
    <location>
        <begin position="20"/>
        <end position="47"/>
    </location>
</feature>
<dbReference type="Proteomes" id="UP000008372">
    <property type="component" value="Unassembled WGS sequence"/>
</dbReference>
<evidence type="ECO:0000313" key="2">
    <source>
        <dbReference type="EMBL" id="GAC07805.1"/>
    </source>
</evidence>
<organism evidence="2 3">
    <name type="scientific">Paraglaciecola agarilytica NO2</name>
    <dbReference type="NCBI Taxonomy" id="1125747"/>
    <lineage>
        <taxon>Bacteria</taxon>
        <taxon>Pseudomonadati</taxon>
        <taxon>Pseudomonadota</taxon>
        <taxon>Gammaproteobacteria</taxon>
        <taxon>Alteromonadales</taxon>
        <taxon>Alteromonadaceae</taxon>
        <taxon>Paraglaciecola</taxon>
    </lineage>
</organism>
<accession>A0ABQ0IEJ8</accession>
<keyword evidence="1" id="KW-1133">Transmembrane helix</keyword>
<proteinExistence type="predicted"/>
<reference evidence="2 3" key="1">
    <citation type="journal article" date="2014" name="Environ. Microbiol.">
        <title>Comparative genomics of the marine bacterial genus Glaciecola reveals the high degree of genomic diversity and genomic characteristic for cold adaptation.</title>
        <authorList>
            <person name="Qin Q.L."/>
            <person name="Xie B.B."/>
            <person name="Yu Y."/>
            <person name="Shu Y.L."/>
            <person name="Rong J.C."/>
            <person name="Zhang Y.J."/>
            <person name="Zhao D.L."/>
            <person name="Chen X.L."/>
            <person name="Zhang X.Y."/>
            <person name="Chen B."/>
            <person name="Zhou B.C."/>
            <person name="Zhang Y.Z."/>
        </authorList>
    </citation>
    <scope>NUCLEOTIDE SEQUENCE [LARGE SCALE GENOMIC DNA]</scope>
    <source>
        <strain evidence="2 3">NO2</strain>
    </source>
</reference>